<dbReference type="Pfam" id="PF00034">
    <property type="entry name" value="Cytochrom_C"/>
    <property type="match status" value="2"/>
</dbReference>
<keyword evidence="9" id="KW-0249">Electron transport</keyword>
<dbReference type="InterPro" id="IPR014353">
    <property type="entry name" value="Membr-bd_ADH_cyt_c"/>
</dbReference>
<evidence type="ECO:0000256" key="14">
    <source>
        <dbReference type="SAM" id="SignalP"/>
    </source>
</evidence>
<dbReference type="InterPro" id="IPR008168">
    <property type="entry name" value="Cyt_C_IC"/>
</dbReference>
<keyword evidence="8" id="KW-0677">Repeat</keyword>
<comment type="caution">
    <text evidence="16">The sequence shown here is derived from an EMBL/GenBank/DDBJ whole genome shotgun (WGS) entry which is preliminary data.</text>
</comment>
<feature type="binding site" description="axial binding residue" evidence="13">
    <location>
        <position position="331"/>
    </location>
    <ligand>
        <name>heme c</name>
        <dbReference type="ChEBI" id="CHEBI:61717"/>
        <label>3</label>
    </ligand>
    <ligandPart>
        <name>Fe</name>
        <dbReference type="ChEBI" id="CHEBI:18248"/>
    </ligandPart>
</feature>
<evidence type="ECO:0000256" key="7">
    <source>
        <dbReference type="ARBA" id="ARBA00022729"/>
    </source>
</evidence>
<evidence type="ECO:0000256" key="13">
    <source>
        <dbReference type="PIRSR" id="PIRSR000018-51"/>
    </source>
</evidence>
<dbReference type="PROSITE" id="PS51007">
    <property type="entry name" value="CYTC"/>
    <property type="match status" value="3"/>
</dbReference>
<comment type="cofactor">
    <cofactor evidence="12">
        <name>heme c</name>
        <dbReference type="ChEBI" id="CHEBI:61717"/>
    </cofactor>
    <text evidence="12">Binds 3 heme c groups covalently per subunit.</text>
</comment>
<keyword evidence="11" id="KW-0472">Membrane</keyword>
<feature type="signal peptide" evidence="14">
    <location>
        <begin position="1"/>
        <end position="20"/>
    </location>
</feature>
<dbReference type="OrthoDB" id="9811281at2"/>
<feature type="binding site" description="axial binding residue" evidence="13">
    <location>
        <position position="64"/>
    </location>
    <ligand>
        <name>heme c</name>
        <dbReference type="ChEBI" id="CHEBI:61717"/>
        <label>1</label>
    </ligand>
    <ligandPart>
        <name>Fe</name>
        <dbReference type="ChEBI" id="CHEBI:18248"/>
    </ligandPart>
</feature>
<keyword evidence="6 13" id="KW-0479">Metal-binding</keyword>
<keyword evidence="5" id="KW-0679">Respiratory chain</keyword>
<comment type="subcellular location">
    <subcellularLocation>
        <location evidence="1">Cell membrane</location>
    </subcellularLocation>
</comment>
<dbReference type="GO" id="GO:0020037">
    <property type="term" value="F:heme binding"/>
    <property type="evidence" value="ECO:0007669"/>
    <property type="project" value="InterPro"/>
</dbReference>
<feature type="binding site" description="axial binding residue" evidence="13">
    <location>
        <position position="211"/>
    </location>
    <ligand>
        <name>heme c</name>
        <dbReference type="ChEBI" id="CHEBI:61717"/>
        <label>2</label>
    </ligand>
    <ligandPart>
        <name>Fe</name>
        <dbReference type="ChEBI" id="CHEBI:18248"/>
    </ligandPart>
</feature>
<feature type="domain" description="Cytochrome c" evidence="15">
    <location>
        <begin position="314"/>
        <end position="404"/>
    </location>
</feature>
<keyword evidence="3" id="KW-1003">Cell membrane</keyword>
<feature type="domain" description="Cytochrome c" evidence="15">
    <location>
        <begin position="192"/>
        <end position="300"/>
    </location>
</feature>
<evidence type="ECO:0000256" key="9">
    <source>
        <dbReference type="ARBA" id="ARBA00022982"/>
    </source>
</evidence>
<feature type="domain" description="Cytochrome c" evidence="15">
    <location>
        <begin position="46"/>
        <end position="150"/>
    </location>
</feature>
<organism evidence="16 17">
    <name type="scientific">Lichenibacterium minor</name>
    <dbReference type="NCBI Taxonomy" id="2316528"/>
    <lineage>
        <taxon>Bacteria</taxon>
        <taxon>Pseudomonadati</taxon>
        <taxon>Pseudomonadota</taxon>
        <taxon>Alphaproteobacteria</taxon>
        <taxon>Hyphomicrobiales</taxon>
        <taxon>Lichenihabitantaceae</taxon>
        <taxon>Lichenibacterium</taxon>
    </lineage>
</organism>
<evidence type="ECO:0000256" key="5">
    <source>
        <dbReference type="ARBA" id="ARBA00022660"/>
    </source>
</evidence>
<dbReference type="PANTHER" id="PTHR35008">
    <property type="entry name" value="BLL4482 PROTEIN-RELATED"/>
    <property type="match status" value="1"/>
</dbReference>
<keyword evidence="4 12" id="KW-0349">Heme</keyword>
<dbReference type="PANTHER" id="PTHR35008:SF8">
    <property type="entry name" value="ALCOHOL DEHYDROGENASE CYTOCHROME C SUBUNIT"/>
    <property type="match status" value="1"/>
</dbReference>
<dbReference type="Proteomes" id="UP000290759">
    <property type="component" value="Unassembled WGS sequence"/>
</dbReference>
<feature type="binding site" description="covalent" evidence="12">
    <location>
        <position position="210"/>
    </location>
    <ligand>
        <name>heme c</name>
        <dbReference type="ChEBI" id="CHEBI:61717"/>
        <label>2</label>
    </ligand>
</feature>
<evidence type="ECO:0000256" key="6">
    <source>
        <dbReference type="ARBA" id="ARBA00022723"/>
    </source>
</evidence>
<evidence type="ECO:0000259" key="15">
    <source>
        <dbReference type="PROSITE" id="PS51007"/>
    </source>
</evidence>
<feature type="binding site" description="covalent" evidence="12">
    <location>
        <position position="330"/>
    </location>
    <ligand>
        <name>heme c</name>
        <dbReference type="ChEBI" id="CHEBI:61717"/>
        <label>3</label>
    </ligand>
</feature>
<dbReference type="InterPro" id="IPR036909">
    <property type="entry name" value="Cyt_c-like_dom_sf"/>
</dbReference>
<feature type="binding site" description="covalent" evidence="12">
    <location>
        <position position="60"/>
    </location>
    <ligand>
        <name>heme c</name>
        <dbReference type="ChEBI" id="CHEBI:61717"/>
        <label>1</label>
    </ligand>
</feature>
<dbReference type="GO" id="GO:0005506">
    <property type="term" value="F:iron ion binding"/>
    <property type="evidence" value="ECO:0007669"/>
    <property type="project" value="InterPro"/>
</dbReference>
<accession>A0A4Q2TZT2</accession>
<evidence type="ECO:0000256" key="1">
    <source>
        <dbReference type="ARBA" id="ARBA00004236"/>
    </source>
</evidence>
<dbReference type="PRINTS" id="PR00605">
    <property type="entry name" value="CYTCHROMECIC"/>
</dbReference>
<evidence type="ECO:0000256" key="11">
    <source>
        <dbReference type="ARBA" id="ARBA00023136"/>
    </source>
</evidence>
<evidence type="ECO:0000256" key="12">
    <source>
        <dbReference type="PIRSR" id="PIRSR000018-50"/>
    </source>
</evidence>
<keyword evidence="2" id="KW-0813">Transport</keyword>
<dbReference type="GO" id="GO:0009055">
    <property type="term" value="F:electron transfer activity"/>
    <property type="evidence" value="ECO:0007669"/>
    <property type="project" value="InterPro"/>
</dbReference>
<reference evidence="16 17" key="1">
    <citation type="submission" date="2018-12" db="EMBL/GenBank/DDBJ databases">
        <authorList>
            <person name="Grouzdev D.S."/>
            <person name="Krutkina M.S."/>
        </authorList>
    </citation>
    <scope>NUCLEOTIDE SEQUENCE [LARGE SCALE GENOMIC DNA]</scope>
    <source>
        <strain evidence="16 17">RmlP026</strain>
    </source>
</reference>
<evidence type="ECO:0000313" key="17">
    <source>
        <dbReference type="Proteomes" id="UP000290759"/>
    </source>
</evidence>
<dbReference type="GO" id="GO:0005886">
    <property type="term" value="C:plasma membrane"/>
    <property type="evidence" value="ECO:0007669"/>
    <property type="project" value="UniProtKB-SubCell"/>
</dbReference>
<dbReference type="EMBL" id="QYBB01000097">
    <property type="protein sequence ID" value="RYC28868.1"/>
    <property type="molecule type" value="Genomic_DNA"/>
</dbReference>
<feature type="chain" id="PRO_5020912144" evidence="14">
    <location>
        <begin position="21"/>
        <end position="431"/>
    </location>
</feature>
<protein>
    <submittedName>
        <fullName evidence="16">Cytochrome c</fullName>
    </submittedName>
</protein>
<dbReference type="Gene3D" id="1.10.760.10">
    <property type="entry name" value="Cytochrome c-like domain"/>
    <property type="match status" value="3"/>
</dbReference>
<evidence type="ECO:0000256" key="3">
    <source>
        <dbReference type="ARBA" id="ARBA00022475"/>
    </source>
</evidence>
<dbReference type="GO" id="GO:0016614">
    <property type="term" value="F:oxidoreductase activity, acting on CH-OH group of donors"/>
    <property type="evidence" value="ECO:0007669"/>
    <property type="project" value="InterPro"/>
</dbReference>
<evidence type="ECO:0000313" key="16">
    <source>
        <dbReference type="EMBL" id="RYC28868.1"/>
    </source>
</evidence>
<feature type="binding site" description="covalent" evidence="12">
    <location>
        <position position="63"/>
    </location>
    <ligand>
        <name>heme c</name>
        <dbReference type="ChEBI" id="CHEBI:61717"/>
        <label>1</label>
    </ligand>
</feature>
<dbReference type="InterPro" id="IPR009056">
    <property type="entry name" value="Cyt_c-like_dom"/>
</dbReference>
<keyword evidence="7 14" id="KW-0732">Signal</keyword>
<dbReference type="PIRSF" id="PIRSF000018">
    <property type="entry name" value="Mb_ADH_cyt_c"/>
    <property type="match status" value="1"/>
</dbReference>
<dbReference type="RefSeq" id="WP_129230038.1">
    <property type="nucleotide sequence ID" value="NZ_QYBB01000097.1"/>
</dbReference>
<sequence>MRKLLLGTAAFVLLGAGALAAAYVATDPKLPSGPQAESHGDAQSFSEVEYGRTMLTVADCAACHTAKDGGEPFAGGRPIETPFGVIVSSNITPDRETGIGTWTDEDFADALWHGFGKDGHQIYPAMPYPYYTHMTRRDVDAIHSYLKTLKPVHKQVVSDTLPFPLNIRLGMRAWNLLYFRDGRFAPDPAHDDVYNRGAYLVTGPEHCGACHTPKTVLGGDEAGKLYQGNVIQGWTAPNITGDRRRGLGSWSIEDVVEYLKTGHNRQAASSGPMAEEVGLSSSRMKDEELRAIAVYLKAQPGQDDGAAPVPASDPAMRAGAAIYADSCASCHRGDGSGVRGLFPTLAGAPVVQQLDPTSLIRVVLQGARSAATPSAPTGAAMPSYDWRLDDAQVAAVVTYIRNAWGNQAPAVEAGTVAKSRRAFAEQAHPVE</sequence>
<proteinExistence type="predicted"/>
<evidence type="ECO:0000256" key="8">
    <source>
        <dbReference type="ARBA" id="ARBA00022737"/>
    </source>
</evidence>
<evidence type="ECO:0000256" key="4">
    <source>
        <dbReference type="ARBA" id="ARBA00022617"/>
    </source>
</evidence>
<keyword evidence="10 13" id="KW-0408">Iron</keyword>
<feature type="binding site" description="covalent" evidence="12">
    <location>
        <position position="327"/>
    </location>
    <ligand>
        <name>heme c</name>
        <dbReference type="ChEBI" id="CHEBI:61717"/>
        <label>3</label>
    </ligand>
</feature>
<evidence type="ECO:0000256" key="10">
    <source>
        <dbReference type="ARBA" id="ARBA00023004"/>
    </source>
</evidence>
<dbReference type="InterPro" id="IPR051459">
    <property type="entry name" value="Cytochrome_c-type_DH"/>
</dbReference>
<feature type="binding site" description="covalent" evidence="12">
    <location>
        <position position="207"/>
    </location>
    <ligand>
        <name>heme c</name>
        <dbReference type="ChEBI" id="CHEBI:61717"/>
        <label>2</label>
    </ligand>
</feature>
<keyword evidence="17" id="KW-1185">Reference proteome</keyword>
<name>A0A4Q2TZT2_9HYPH</name>
<reference evidence="16 17" key="2">
    <citation type="submission" date="2019-02" db="EMBL/GenBank/DDBJ databases">
        <title>'Lichenibacterium ramalinii' gen. nov. sp. nov., 'Lichenibacterium minor' gen. nov. sp. nov.</title>
        <authorList>
            <person name="Pankratov T."/>
        </authorList>
    </citation>
    <scope>NUCLEOTIDE SEQUENCE [LARGE SCALE GENOMIC DNA]</scope>
    <source>
        <strain evidence="16 17">RmlP026</strain>
    </source>
</reference>
<gene>
    <name evidence="16" type="ORF">D3273_26990</name>
</gene>
<dbReference type="AlphaFoldDB" id="A0A4Q2TZT2"/>
<dbReference type="SUPFAM" id="SSF46626">
    <property type="entry name" value="Cytochrome c"/>
    <property type="match status" value="3"/>
</dbReference>
<evidence type="ECO:0000256" key="2">
    <source>
        <dbReference type="ARBA" id="ARBA00022448"/>
    </source>
</evidence>